<proteinExistence type="inferred from homology"/>
<reference evidence="6 7" key="1">
    <citation type="submission" date="2019-03" db="EMBL/GenBank/DDBJ databases">
        <title>Characterization of a novel Mycoplasma cynos real-time PCR assay.</title>
        <authorList>
            <person name="Tallmadge R.L."/>
            <person name="Mitchell P.K."/>
            <person name="Goodman L."/>
        </authorList>
    </citation>
    <scope>NUCLEOTIDE SEQUENCE [LARGE SCALE GENOMIC DNA]</scope>
    <source>
        <strain evidence="6 7">1642</strain>
    </source>
</reference>
<keyword evidence="4" id="KW-0699">rRNA-binding</keyword>
<comment type="function">
    <text evidence="4">Binds as a heterodimer with protein bS6 to the central domain of the 16S rRNA, where it helps stabilize the platform of the 30S subunit.</text>
</comment>
<evidence type="ECO:0000313" key="7">
    <source>
        <dbReference type="Proteomes" id="UP000320801"/>
    </source>
</evidence>
<dbReference type="Proteomes" id="UP000320801">
    <property type="component" value="Unassembled WGS sequence"/>
</dbReference>
<dbReference type="OrthoDB" id="9812008at2"/>
<dbReference type="PANTHER" id="PTHR13479">
    <property type="entry name" value="30S RIBOSOMAL PROTEIN S18"/>
    <property type="match status" value="1"/>
</dbReference>
<dbReference type="PRINTS" id="PR00974">
    <property type="entry name" value="RIBOSOMALS18"/>
</dbReference>
<sequence>MPKFRNKKQGFNKRRRSLIEELNLNYIDYKDIDLLSKFVTGTGQIKARSLTGLSAKDQRKVAMAIKRARFMALMPFTKERVRVVNNQHNNSQQAQQTTQQ</sequence>
<dbReference type="GO" id="GO:0005840">
    <property type="term" value="C:ribosome"/>
    <property type="evidence" value="ECO:0007669"/>
    <property type="project" value="UniProtKB-KW"/>
</dbReference>
<name>A0A507SY33_9BACT</name>
<dbReference type="Pfam" id="PF01084">
    <property type="entry name" value="Ribosomal_S18"/>
    <property type="match status" value="1"/>
</dbReference>
<evidence type="ECO:0000256" key="4">
    <source>
        <dbReference type="HAMAP-Rule" id="MF_00270"/>
    </source>
</evidence>
<accession>A0A507SY33</accession>
<organism evidence="6 7">
    <name type="scientific">Mycoplasmopsis mucosicanis</name>
    <dbReference type="NCBI Taxonomy" id="458208"/>
    <lineage>
        <taxon>Bacteria</taxon>
        <taxon>Bacillati</taxon>
        <taxon>Mycoplasmatota</taxon>
        <taxon>Mycoplasmoidales</taxon>
        <taxon>Metamycoplasmataceae</taxon>
        <taxon>Mycoplasmopsis</taxon>
    </lineage>
</organism>
<evidence type="ECO:0000256" key="2">
    <source>
        <dbReference type="ARBA" id="ARBA00022980"/>
    </source>
</evidence>
<dbReference type="PANTHER" id="PTHR13479:SF40">
    <property type="entry name" value="SMALL RIBOSOMAL SUBUNIT PROTEIN BS18M"/>
    <property type="match status" value="1"/>
</dbReference>
<dbReference type="RefSeq" id="WP_141483584.1">
    <property type="nucleotide sequence ID" value="NZ_SMDN01000001.1"/>
</dbReference>
<comment type="similarity">
    <text evidence="1 4 5">Belongs to the bacterial ribosomal protein bS18 family.</text>
</comment>
<keyword evidence="4" id="KW-0694">RNA-binding</keyword>
<protein>
    <recommendedName>
        <fullName evidence="4">Small ribosomal subunit protein bS18</fullName>
    </recommendedName>
</protein>
<dbReference type="GO" id="GO:0006412">
    <property type="term" value="P:translation"/>
    <property type="evidence" value="ECO:0007669"/>
    <property type="project" value="UniProtKB-UniRule"/>
</dbReference>
<dbReference type="GO" id="GO:0070181">
    <property type="term" value="F:small ribosomal subunit rRNA binding"/>
    <property type="evidence" value="ECO:0007669"/>
    <property type="project" value="TreeGrafter"/>
</dbReference>
<dbReference type="SUPFAM" id="SSF46911">
    <property type="entry name" value="Ribosomal protein S18"/>
    <property type="match status" value="1"/>
</dbReference>
<keyword evidence="7" id="KW-1185">Reference proteome</keyword>
<keyword evidence="3 4" id="KW-0687">Ribonucleoprotein</keyword>
<dbReference type="NCBIfam" id="TIGR00165">
    <property type="entry name" value="S18"/>
    <property type="match status" value="1"/>
</dbReference>
<keyword evidence="2 4" id="KW-0689">Ribosomal protein</keyword>
<evidence type="ECO:0000256" key="3">
    <source>
        <dbReference type="ARBA" id="ARBA00023274"/>
    </source>
</evidence>
<evidence type="ECO:0000313" key="6">
    <source>
        <dbReference type="EMBL" id="TQC54172.1"/>
    </source>
</evidence>
<comment type="subunit">
    <text evidence="4">Part of the 30S ribosomal subunit. Forms a tight heterodimer with protein bS6.</text>
</comment>
<dbReference type="Gene3D" id="4.10.640.10">
    <property type="entry name" value="Ribosomal protein S18"/>
    <property type="match status" value="1"/>
</dbReference>
<evidence type="ECO:0000256" key="1">
    <source>
        <dbReference type="ARBA" id="ARBA00005589"/>
    </source>
</evidence>
<evidence type="ECO:0000256" key="5">
    <source>
        <dbReference type="RuleBase" id="RU003910"/>
    </source>
</evidence>
<dbReference type="GO" id="GO:0003735">
    <property type="term" value="F:structural constituent of ribosome"/>
    <property type="evidence" value="ECO:0007669"/>
    <property type="project" value="InterPro"/>
</dbReference>
<dbReference type="AlphaFoldDB" id="A0A507SY33"/>
<dbReference type="EMBL" id="SMDN01000001">
    <property type="protein sequence ID" value="TQC54172.1"/>
    <property type="molecule type" value="Genomic_DNA"/>
</dbReference>
<gene>
    <name evidence="4 6" type="primary">rpsR</name>
    <name evidence="6" type="ORF">E1I18_00130</name>
</gene>
<dbReference type="InterPro" id="IPR036870">
    <property type="entry name" value="Ribosomal_bS18_sf"/>
</dbReference>
<dbReference type="GO" id="GO:1990904">
    <property type="term" value="C:ribonucleoprotein complex"/>
    <property type="evidence" value="ECO:0007669"/>
    <property type="project" value="UniProtKB-KW"/>
</dbReference>
<dbReference type="InterPro" id="IPR001648">
    <property type="entry name" value="Ribosomal_bS18"/>
</dbReference>
<comment type="caution">
    <text evidence="6">The sequence shown here is derived from an EMBL/GenBank/DDBJ whole genome shotgun (WGS) entry which is preliminary data.</text>
</comment>
<dbReference type="HAMAP" id="MF_00270">
    <property type="entry name" value="Ribosomal_bS18"/>
    <property type="match status" value="1"/>
</dbReference>